<feature type="non-terminal residue" evidence="2">
    <location>
        <position position="1"/>
    </location>
</feature>
<dbReference type="Proteomes" id="UP000265520">
    <property type="component" value="Unassembled WGS sequence"/>
</dbReference>
<dbReference type="EMBL" id="LXQA010600778">
    <property type="protein sequence ID" value="MCI61490.1"/>
    <property type="molecule type" value="Genomic_DNA"/>
</dbReference>
<evidence type="ECO:0000256" key="1">
    <source>
        <dbReference type="SAM" id="Phobius"/>
    </source>
</evidence>
<keyword evidence="1" id="KW-0472">Membrane</keyword>
<name>A0A392TMX0_9FABA</name>
<organism evidence="2 3">
    <name type="scientific">Trifolium medium</name>
    <dbReference type="NCBI Taxonomy" id="97028"/>
    <lineage>
        <taxon>Eukaryota</taxon>
        <taxon>Viridiplantae</taxon>
        <taxon>Streptophyta</taxon>
        <taxon>Embryophyta</taxon>
        <taxon>Tracheophyta</taxon>
        <taxon>Spermatophyta</taxon>
        <taxon>Magnoliopsida</taxon>
        <taxon>eudicotyledons</taxon>
        <taxon>Gunneridae</taxon>
        <taxon>Pentapetalae</taxon>
        <taxon>rosids</taxon>
        <taxon>fabids</taxon>
        <taxon>Fabales</taxon>
        <taxon>Fabaceae</taxon>
        <taxon>Papilionoideae</taxon>
        <taxon>50 kb inversion clade</taxon>
        <taxon>NPAAA clade</taxon>
        <taxon>Hologalegina</taxon>
        <taxon>IRL clade</taxon>
        <taxon>Trifolieae</taxon>
        <taxon>Trifolium</taxon>
    </lineage>
</organism>
<accession>A0A392TMX0</accession>
<comment type="caution">
    <text evidence="2">The sequence shown here is derived from an EMBL/GenBank/DDBJ whole genome shotgun (WGS) entry which is preliminary data.</text>
</comment>
<keyword evidence="3" id="KW-1185">Reference proteome</keyword>
<keyword evidence="1" id="KW-0812">Transmembrane</keyword>
<sequence length="34" mass="3738">GFEVLNLVLCGFDFLGNVTIGGFALVRNFIKHNL</sequence>
<protein>
    <submittedName>
        <fullName evidence="2">Uncharacterized protein</fullName>
    </submittedName>
</protein>
<dbReference type="AlphaFoldDB" id="A0A392TMX0"/>
<feature type="transmembrane region" description="Helical" evidence="1">
    <location>
        <begin position="6"/>
        <end position="26"/>
    </location>
</feature>
<reference evidence="2 3" key="1">
    <citation type="journal article" date="2018" name="Front. Plant Sci.">
        <title>Red Clover (Trifolium pratense) and Zigzag Clover (T. medium) - A Picture of Genomic Similarities and Differences.</title>
        <authorList>
            <person name="Dluhosova J."/>
            <person name="Istvanek J."/>
            <person name="Nedelnik J."/>
            <person name="Repkova J."/>
        </authorList>
    </citation>
    <scope>NUCLEOTIDE SEQUENCE [LARGE SCALE GENOMIC DNA]</scope>
    <source>
        <strain evidence="3">cv. 10/8</strain>
        <tissue evidence="2">Leaf</tissue>
    </source>
</reference>
<evidence type="ECO:0000313" key="2">
    <source>
        <dbReference type="EMBL" id="MCI61490.1"/>
    </source>
</evidence>
<evidence type="ECO:0000313" key="3">
    <source>
        <dbReference type="Proteomes" id="UP000265520"/>
    </source>
</evidence>
<proteinExistence type="predicted"/>
<keyword evidence="1" id="KW-1133">Transmembrane helix</keyword>